<dbReference type="EMBL" id="JBHFFA010000006">
    <property type="protein sequence ID" value="KAL2621363.1"/>
    <property type="molecule type" value="Genomic_DNA"/>
</dbReference>
<reference evidence="1 2" key="1">
    <citation type="submission" date="2024-09" db="EMBL/GenBank/DDBJ databases">
        <title>Chromosome-scale assembly of Riccia fluitans.</title>
        <authorList>
            <person name="Paukszto L."/>
            <person name="Sawicki J."/>
            <person name="Karawczyk K."/>
            <person name="Piernik-Szablinska J."/>
            <person name="Szczecinska M."/>
            <person name="Mazdziarz M."/>
        </authorList>
    </citation>
    <scope>NUCLEOTIDE SEQUENCE [LARGE SCALE GENOMIC DNA]</scope>
    <source>
        <strain evidence="1">Rf_01</strain>
        <tissue evidence="1">Aerial parts of the thallus</tissue>
    </source>
</reference>
<protein>
    <submittedName>
        <fullName evidence="1">Uncharacterized protein</fullName>
    </submittedName>
</protein>
<keyword evidence="2" id="KW-1185">Reference proteome</keyword>
<dbReference type="AlphaFoldDB" id="A0ABD1Y3V7"/>
<evidence type="ECO:0000313" key="1">
    <source>
        <dbReference type="EMBL" id="KAL2621363.1"/>
    </source>
</evidence>
<sequence>MVRFCRNALVRLRADSALDGDGMSRVWRALQIIFDDLDPLERKIFLDLGTFDFYGPDNKQYGLNLLTTAWSKEEQVAIGFRPRWPLKT</sequence>
<organism evidence="1 2">
    <name type="scientific">Riccia fluitans</name>
    <dbReference type="NCBI Taxonomy" id="41844"/>
    <lineage>
        <taxon>Eukaryota</taxon>
        <taxon>Viridiplantae</taxon>
        <taxon>Streptophyta</taxon>
        <taxon>Embryophyta</taxon>
        <taxon>Marchantiophyta</taxon>
        <taxon>Marchantiopsida</taxon>
        <taxon>Marchantiidae</taxon>
        <taxon>Marchantiales</taxon>
        <taxon>Ricciaceae</taxon>
        <taxon>Riccia</taxon>
    </lineage>
</organism>
<name>A0ABD1Y3V7_9MARC</name>
<comment type="caution">
    <text evidence="1">The sequence shown here is derived from an EMBL/GenBank/DDBJ whole genome shotgun (WGS) entry which is preliminary data.</text>
</comment>
<gene>
    <name evidence="1" type="ORF">R1flu_001568</name>
</gene>
<proteinExistence type="predicted"/>
<evidence type="ECO:0000313" key="2">
    <source>
        <dbReference type="Proteomes" id="UP001605036"/>
    </source>
</evidence>
<dbReference type="Proteomes" id="UP001605036">
    <property type="component" value="Unassembled WGS sequence"/>
</dbReference>
<accession>A0ABD1Y3V7</accession>